<organism evidence="1 2">
    <name type="scientific">Aerococcus urinaeequi</name>
    <dbReference type="NCBI Taxonomy" id="51665"/>
    <lineage>
        <taxon>Bacteria</taxon>
        <taxon>Bacillati</taxon>
        <taxon>Bacillota</taxon>
        <taxon>Bacilli</taxon>
        <taxon>Lactobacillales</taxon>
        <taxon>Aerococcaceae</taxon>
        <taxon>Aerococcus</taxon>
    </lineage>
</organism>
<evidence type="ECO:0000313" key="2">
    <source>
        <dbReference type="Proteomes" id="UP001164714"/>
    </source>
</evidence>
<dbReference type="Proteomes" id="UP001164714">
    <property type="component" value="Chromosome"/>
</dbReference>
<proteinExistence type="predicted"/>
<dbReference type="RefSeq" id="WP_269105146.1">
    <property type="nucleotide sequence ID" value="NZ_CP114063.1"/>
</dbReference>
<reference evidence="1" key="1">
    <citation type="submission" date="2022-12" db="EMBL/GenBank/DDBJ databases">
        <title>Whole genome sequence analysis of a duck derived balloon bacteium Aerococcus urinaeequi henan2020.</title>
        <authorList>
            <person name="Zhang H."/>
            <person name="Qiao H.X."/>
            <person name="Bian C.Z."/>
            <person name="Shu J.C."/>
        </authorList>
    </citation>
    <scope>NUCLEOTIDE SEQUENCE</scope>
    <source>
        <strain evidence="1">2020-HN-1</strain>
    </source>
</reference>
<gene>
    <name evidence="1" type="ORF">OZ415_01275</name>
</gene>
<dbReference type="EMBL" id="CP114063">
    <property type="protein sequence ID" value="WAT24769.1"/>
    <property type="molecule type" value="Genomic_DNA"/>
</dbReference>
<protein>
    <submittedName>
        <fullName evidence="1">Uncharacterized protein</fullName>
    </submittedName>
</protein>
<evidence type="ECO:0000313" key="1">
    <source>
        <dbReference type="EMBL" id="WAT24769.1"/>
    </source>
</evidence>
<accession>A0AA47G9H3</accession>
<dbReference type="AlphaFoldDB" id="A0AA47G9H3"/>
<sequence>MDIEKAVTIYNQNTGIKVMMFNPISNTIWCDIHPSEDECIGYMDNNTLILFVGKGLAMTDIEAVSKAIDNYKSTIDDICLVGLQTYSDYRFY</sequence>
<name>A0AA47G9H3_9LACT</name>